<dbReference type="Proteomes" id="UP001500784">
    <property type="component" value="Unassembled WGS sequence"/>
</dbReference>
<evidence type="ECO:0000313" key="3">
    <source>
        <dbReference type="Proteomes" id="UP001500784"/>
    </source>
</evidence>
<evidence type="ECO:0008006" key="4">
    <source>
        <dbReference type="Google" id="ProtNLM"/>
    </source>
</evidence>
<dbReference type="RefSeq" id="WP_152226693.1">
    <property type="nucleotide sequence ID" value="NZ_BAAALV010000002.1"/>
</dbReference>
<evidence type="ECO:0000256" key="1">
    <source>
        <dbReference type="SAM" id="Phobius"/>
    </source>
</evidence>
<protein>
    <recommendedName>
        <fullName evidence="4">Integral membrane protein</fullName>
    </recommendedName>
</protein>
<evidence type="ECO:0000313" key="2">
    <source>
        <dbReference type="EMBL" id="GAA1913186.1"/>
    </source>
</evidence>
<sequence length="100" mass="10437">MGEVLLAAAALAAAGFIVWGADPRRNTYGILLPPGVSLAAGLGAWIILQFTPLVTSAAFSWLTWAVPVLAGSAAAVTAALLTVSRRLPRDNAERERILKL</sequence>
<feature type="transmembrane region" description="Helical" evidence="1">
    <location>
        <begin position="30"/>
        <end position="48"/>
    </location>
</feature>
<dbReference type="EMBL" id="BAAALV010000002">
    <property type="protein sequence ID" value="GAA1913186.1"/>
    <property type="molecule type" value="Genomic_DNA"/>
</dbReference>
<name>A0ABP5AG92_9MICC</name>
<organism evidence="2 3">
    <name type="scientific">Arthrobacter gandavensis</name>
    <dbReference type="NCBI Taxonomy" id="169960"/>
    <lineage>
        <taxon>Bacteria</taxon>
        <taxon>Bacillati</taxon>
        <taxon>Actinomycetota</taxon>
        <taxon>Actinomycetes</taxon>
        <taxon>Micrococcales</taxon>
        <taxon>Micrococcaceae</taxon>
        <taxon>Arthrobacter</taxon>
    </lineage>
</organism>
<feature type="transmembrane region" description="Helical" evidence="1">
    <location>
        <begin position="60"/>
        <end position="81"/>
    </location>
</feature>
<keyword evidence="1" id="KW-0812">Transmembrane</keyword>
<proteinExistence type="predicted"/>
<reference evidence="3" key="1">
    <citation type="journal article" date="2019" name="Int. J. Syst. Evol. Microbiol.">
        <title>The Global Catalogue of Microorganisms (GCM) 10K type strain sequencing project: providing services to taxonomists for standard genome sequencing and annotation.</title>
        <authorList>
            <consortium name="The Broad Institute Genomics Platform"/>
            <consortium name="The Broad Institute Genome Sequencing Center for Infectious Disease"/>
            <person name="Wu L."/>
            <person name="Ma J."/>
        </authorList>
    </citation>
    <scope>NUCLEOTIDE SEQUENCE [LARGE SCALE GENOMIC DNA]</scope>
    <source>
        <strain evidence="3">JCM 13316</strain>
    </source>
</reference>
<accession>A0ABP5AG92</accession>
<keyword evidence="1" id="KW-1133">Transmembrane helix</keyword>
<keyword evidence="3" id="KW-1185">Reference proteome</keyword>
<comment type="caution">
    <text evidence="2">The sequence shown here is derived from an EMBL/GenBank/DDBJ whole genome shotgun (WGS) entry which is preliminary data.</text>
</comment>
<keyword evidence="1" id="KW-0472">Membrane</keyword>
<gene>
    <name evidence="2" type="ORF">GCM10009688_17750</name>
</gene>